<gene>
    <name evidence="2" type="ORF">QYE76_057456</name>
</gene>
<sequence>MGLCLGKTSPCPRPDVTPKIAGGCLCPRYPSTWSWADLPPEITGLVFSRLPSHDDRLSLAAVCHDWRLATQHQRAMLPRALPYINLGNGVCHGLADGKARRFATFRGSYTASASFGSWLLYDQRGGSGRCFLRAPNSPAIEVPCLYPRRIALLGASSIRDTMDMGADVKMVVCSSRLVVGIFRRHTFADMTSISNIACFRPARARQLRPATWSPVTSNDNHRRTSHRYMDTAFFQGKIFALTALEELSCYDFSAKGRENQQHIGDRLISHATGQRPPRSDSSYLVVSSDKQKLLMVRWNRISTNEHQLATDLRVFEADFDEGHWSEVNDLAGQVLFLSRNCSRAFQAGSLEHCDLGFPGGNCVFVLGNEWAQSWRLPDVYGDQTPRYLVYDMVSGETSSVTLDGAPCMERFRSGWFFPDE</sequence>
<dbReference type="InterPro" id="IPR005174">
    <property type="entry name" value="KIB1-4_b-propeller"/>
</dbReference>
<dbReference type="PANTHER" id="PTHR33110">
    <property type="entry name" value="F-BOX/KELCH-REPEAT PROTEIN-RELATED"/>
    <property type="match status" value="1"/>
</dbReference>
<protein>
    <recommendedName>
        <fullName evidence="1">F-box domain-containing protein</fullName>
    </recommendedName>
</protein>
<comment type="caution">
    <text evidence="2">The sequence shown here is derived from an EMBL/GenBank/DDBJ whole genome shotgun (WGS) entry which is preliminary data.</text>
</comment>
<dbReference type="PANTHER" id="PTHR33110:SF90">
    <property type="entry name" value="F-BOX DOMAIN-CONTAINING PROTEIN"/>
    <property type="match status" value="1"/>
</dbReference>
<name>A0AAD8T3F8_LOLMU</name>
<evidence type="ECO:0000259" key="1">
    <source>
        <dbReference type="SMART" id="SM00256"/>
    </source>
</evidence>
<evidence type="ECO:0000313" key="2">
    <source>
        <dbReference type="EMBL" id="KAK1669297.1"/>
    </source>
</evidence>
<keyword evidence="3" id="KW-1185">Reference proteome</keyword>
<dbReference type="InterPro" id="IPR036047">
    <property type="entry name" value="F-box-like_dom_sf"/>
</dbReference>
<accession>A0AAD8T3F8</accession>
<dbReference type="Proteomes" id="UP001231189">
    <property type="component" value="Unassembled WGS sequence"/>
</dbReference>
<evidence type="ECO:0000313" key="3">
    <source>
        <dbReference type="Proteomes" id="UP001231189"/>
    </source>
</evidence>
<organism evidence="2 3">
    <name type="scientific">Lolium multiflorum</name>
    <name type="common">Italian ryegrass</name>
    <name type="synonym">Lolium perenne subsp. multiflorum</name>
    <dbReference type="NCBI Taxonomy" id="4521"/>
    <lineage>
        <taxon>Eukaryota</taxon>
        <taxon>Viridiplantae</taxon>
        <taxon>Streptophyta</taxon>
        <taxon>Embryophyta</taxon>
        <taxon>Tracheophyta</taxon>
        <taxon>Spermatophyta</taxon>
        <taxon>Magnoliopsida</taxon>
        <taxon>Liliopsida</taxon>
        <taxon>Poales</taxon>
        <taxon>Poaceae</taxon>
        <taxon>BOP clade</taxon>
        <taxon>Pooideae</taxon>
        <taxon>Poodae</taxon>
        <taxon>Poeae</taxon>
        <taxon>Poeae Chloroplast Group 2 (Poeae type)</taxon>
        <taxon>Loliodinae</taxon>
        <taxon>Loliinae</taxon>
        <taxon>Lolium</taxon>
    </lineage>
</organism>
<dbReference type="Pfam" id="PF12937">
    <property type="entry name" value="F-box-like"/>
    <property type="match status" value="1"/>
</dbReference>
<dbReference type="Gene3D" id="1.20.1280.50">
    <property type="match status" value="1"/>
</dbReference>
<dbReference type="SMART" id="SM00256">
    <property type="entry name" value="FBOX"/>
    <property type="match status" value="1"/>
</dbReference>
<dbReference type="SUPFAM" id="SSF81383">
    <property type="entry name" value="F-box domain"/>
    <property type="match status" value="1"/>
</dbReference>
<dbReference type="InterPro" id="IPR001810">
    <property type="entry name" value="F-box_dom"/>
</dbReference>
<dbReference type="Pfam" id="PF03478">
    <property type="entry name" value="Beta-prop_KIB1-4"/>
    <property type="match status" value="1"/>
</dbReference>
<reference evidence="2" key="1">
    <citation type="submission" date="2023-07" db="EMBL/GenBank/DDBJ databases">
        <title>A chromosome-level genome assembly of Lolium multiflorum.</title>
        <authorList>
            <person name="Chen Y."/>
            <person name="Copetti D."/>
            <person name="Kolliker R."/>
            <person name="Studer B."/>
        </authorList>
    </citation>
    <scope>NUCLEOTIDE SEQUENCE</scope>
    <source>
        <strain evidence="2">02402/16</strain>
        <tissue evidence="2">Leaf</tissue>
    </source>
</reference>
<feature type="domain" description="F-box" evidence="1">
    <location>
        <begin position="38"/>
        <end position="79"/>
    </location>
</feature>
<dbReference type="AlphaFoldDB" id="A0AAD8T3F8"/>
<dbReference type="EMBL" id="JAUUTY010000003">
    <property type="protein sequence ID" value="KAK1669297.1"/>
    <property type="molecule type" value="Genomic_DNA"/>
</dbReference>
<proteinExistence type="predicted"/>